<dbReference type="AlphaFoldDB" id="A0A6J7KQB7"/>
<proteinExistence type="predicted"/>
<reference evidence="2" key="1">
    <citation type="submission" date="2020-05" db="EMBL/GenBank/DDBJ databases">
        <authorList>
            <person name="Chiriac C."/>
            <person name="Salcher M."/>
            <person name="Ghai R."/>
            <person name="Kavagutti S V."/>
        </authorList>
    </citation>
    <scope>NUCLEOTIDE SEQUENCE</scope>
</reference>
<organism evidence="2">
    <name type="scientific">freshwater metagenome</name>
    <dbReference type="NCBI Taxonomy" id="449393"/>
    <lineage>
        <taxon>unclassified sequences</taxon>
        <taxon>metagenomes</taxon>
        <taxon>ecological metagenomes</taxon>
    </lineage>
</organism>
<feature type="compositionally biased region" description="Basic and acidic residues" evidence="1">
    <location>
        <begin position="9"/>
        <end position="19"/>
    </location>
</feature>
<sequence>MTEVDEDREFGADLHDGGERCSGIVPPGQGGDDPQMGAGGDWQELGEALHHAQHDGVQPGKVGGHGEVGGHRSKIRRTPSRLRASKSSRVSDASHVMLWLRTSQPMPISAIPPIAEIKV</sequence>
<gene>
    <name evidence="2" type="ORF">UFOPK3564_03917</name>
</gene>
<feature type="region of interest" description="Disordered" evidence="1">
    <location>
        <begin position="1"/>
        <end position="41"/>
    </location>
</feature>
<name>A0A6J7KQB7_9ZZZZ</name>
<protein>
    <submittedName>
        <fullName evidence="2">Unannotated protein</fullName>
    </submittedName>
</protein>
<accession>A0A6J7KQB7</accession>
<evidence type="ECO:0000313" key="2">
    <source>
        <dbReference type="EMBL" id="CAB4958638.1"/>
    </source>
</evidence>
<dbReference type="EMBL" id="CAFBMK010000444">
    <property type="protein sequence ID" value="CAB4958638.1"/>
    <property type="molecule type" value="Genomic_DNA"/>
</dbReference>
<evidence type="ECO:0000256" key="1">
    <source>
        <dbReference type="SAM" id="MobiDB-lite"/>
    </source>
</evidence>
<feature type="region of interest" description="Disordered" evidence="1">
    <location>
        <begin position="54"/>
        <end position="89"/>
    </location>
</feature>
<feature type="compositionally biased region" description="Basic residues" evidence="1">
    <location>
        <begin position="71"/>
        <end position="86"/>
    </location>
</feature>